<gene>
    <name evidence="2" type="ORF">BDQ12DRAFT_452253</name>
</gene>
<dbReference type="SUPFAM" id="SSF81383">
    <property type="entry name" value="F-box domain"/>
    <property type="match status" value="1"/>
</dbReference>
<name>A0A5C3LL34_9AGAR</name>
<dbReference type="Proteomes" id="UP000308652">
    <property type="component" value="Unassembled WGS sequence"/>
</dbReference>
<dbReference type="InterPro" id="IPR036047">
    <property type="entry name" value="F-box-like_dom_sf"/>
</dbReference>
<dbReference type="AlphaFoldDB" id="A0A5C3LL34"/>
<dbReference type="EMBL" id="ML213658">
    <property type="protein sequence ID" value="TFK32993.1"/>
    <property type="molecule type" value="Genomic_DNA"/>
</dbReference>
<protein>
    <recommendedName>
        <fullName evidence="1">F-box domain-containing protein</fullName>
    </recommendedName>
</protein>
<dbReference type="Pfam" id="PF12937">
    <property type="entry name" value="F-box-like"/>
    <property type="match status" value="1"/>
</dbReference>
<proteinExistence type="predicted"/>
<evidence type="ECO:0000259" key="1">
    <source>
        <dbReference type="PROSITE" id="PS50181"/>
    </source>
</evidence>
<accession>A0A5C3LL34</accession>
<keyword evidence="3" id="KW-1185">Reference proteome</keyword>
<dbReference type="OrthoDB" id="3054030at2759"/>
<dbReference type="Gene3D" id="1.20.1280.50">
    <property type="match status" value="1"/>
</dbReference>
<dbReference type="PROSITE" id="PS50181">
    <property type="entry name" value="FBOX"/>
    <property type="match status" value="1"/>
</dbReference>
<organism evidence="2 3">
    <name type="scientific">Crucibulum laeve</name>
    <dbReference type="NCBI Taxonomy" id="68775"/>
    <lineage>
        <taxon>Eukaryota</taxon>
        <taxon>Fungi</taxon>
        <taxon>Dikarya</taxon>
        <taxon>Basidiomycota</taxon>
        <taxon>Agaricomycotina</taxon>
        <taxon>Agaricomycetes</taxon>
        <taxon>Agaricomycetidae</taxon>
        <taxon>Agaricales</taxon>
        <taxon>Agaricineae</taxon>
        <taxon>Nidulariaceae</taxon>
        <taxon>Crucibulum</taxon>
    </lineage>
</organism>
<evidence type="ECO:0000313" key="3">
    <source>
        <dbReference type="Proteomes" id="UP000308652"/>
    </source>
</evidence>
<reference evidence="2 3" key="1">
    <citation type="journal article" date="2019" name="Nat. Ecol. Evol.">
        <title>Megaphylogeny resolves global patterns of mushroom evolution.</title>
        <authorList>
            <person name="Varga T."/>
            <person name="Krizsan K."/>
            <person name="Foldi C."/>
            <person name="Dima B."/>
            <person name="Sanchez-Garcia M."/>
            <person name="Sanchez-Ramirez S."/>
            <person name="Szollosi G.J."/>
            <person name="Szarkandi J.G."/>
            <person name="Papp V."/>
            <person name="Albert L."/>
            <person name="Andreopoulos W."/>
            <person name="Angelini C."/>
            <person name="Antonin V."/>
            <person name="Barry K.W."/>
            <person name="Bougher N.L."/>
            <person name="Buchanan P."/>
            <person name="Buyck B."/>
            <person name="Bense V."/>
            <person name="Catcheside P."/>
            <person name="Chovatia M."/>
            <person name="Cooper J."/>
            <person name="Damon W."/>
            <person name="Desjardin D."/>
            <person name="Finy P."/>
            <person name="Geml J."/>
            <person name="Haridas S."/>
            <person name="Hughes K."/>
            <person name="Justo A."/>
            <person name="Karasinski D."/>
            <person name="Kautmanova I."/>
            <person name="Kiss B."/>
            <person name="Kocsube S."/>
            <person name="Kotiranta H."/>
            <person name="LaButti K.M."/>
            <person name="Lechner B.E."/>
            <person name="Liimatainen K."/>
            <person name="Lipzen A."/>
            <person name="Lukacs Z."/>
            <person name="Mihaltcheva S."/>
            <person name="Morgado L.N."/>
            <person name="Niskanen T."/>
            <person name="Noordeloos M.E."/>
            <person name="Ohm R.A."/>
            <person name="Ortiz-Santana B."/>
            <person name="Ovrebo C."/>
            <person name="Racz N."/>
            <person name="Riley R."/>
            <person name="Savchenko A."/>
            <person name="Shiryaev A."/>
            <person name="Soop K."/>
            <person name="Spirin V."/>
            <person name="Szebenyi C."/>
            <person name="Tomsovsky M."/>
            <person name="Tulloss R.E."/>
            <person name="Uehling J."/>
            <person name="Grigoriev I.V."/>
            <person name="Vagvolgyi C."/>
            <person name="Papp T."/>
            <person name="Martin F.M."/>
            <person name="Miettinen O."/>
            <person name="Hibbett D.S."/>
            <person name="Nagy L.G."/>
        </authorList>
    </citation>
    <scope>NUCLEOTIDE SEQUENCE [LARGE SCALE GENOMIC DNA]</scope>
    <source>
        <strain evidence="2 3">CBS 166.37</strain>
    </source>
</reference>
<dbReference type="SUPFAM" id="SSF52047">
    <property type="entry name" value="RNI-like"/>
    <property type="match status" value="1"/>
</dbReference>
<feature type="domain" description="F-box" evidence="1">
    <location>
        <begin position="23"/>
        <end position="61"/>
    </location>
</feature>
<dbReference type="InterPro" id="IPR001810">
    <property type="entry name" value="F-box_dom"/>
</dbReference>
<evidence type="ECO:0000313" key="2">
    <source>
        <dbReference type="EMBL" id="TFK32993.1"/>
    </source>
</evidence>
<sequence length="420" mass="47632">MSIFKYAASTKSFSSKSSKTRKPASLLHLPNELLLQIILLLPRPLDRYRLSLVCRQLNAMVVPLQLGISDPSGTLEIDITQWASPRQASHFDPLFSLSTAMYLHSVESLTCRFRTMSDRSGYEPTDHLTWKLRRLSRFISRLSHVGSLKLVFDDETGPMALNSYGVWVYKTDVRLKQWAQILRGVLEGAITRGCTSLIVEHGSYMQDAYVFRAIPDLGHRSYIQFANYINLRRPAPHCMEGPGWQFYRRRAEGCSTMIYMTPPNSNICSTLQHLSIHSTILLLPPCLSWTIGLLRSSTSITSLSLGHLQFTSSEILDAVLPLIADAIAERLIELRILPCSFFTSARVLDFVATFPKLKSLYISDQIMFPPRSKRHPVVSKISQKPLLHFEHLEFLHASSGFMSYIHWLCQSPPITIPCSM</sequence>